<feature type="domain" description="GP-PDE" evidence="2">
    <location>
        <begin position="69"/>
        <end position="297"/>
    </location>
</feature>
<dbReference type="InterPro" id="IPR017946">
    <property type="entry name" value="PLC-like_Pdiesterase_TIM-brl"/>
</dbReference>
<dbReference type="PROSITE" id="PS51257">
    <property type="entry name" value="PROKAR_LIPOPROTEIN"/>
    <property type="match status" value="1"/>
</dbReference>
<gene>
    <name evidence="3" type="ORF">CON65_24440</name>
</gene>
<dbReference type="PANTHER" id="PTHR43805:SF1">
    <property type="entry name" value="GP-PDE DOMAIN-CONTAINING PROTEIN"/>
    <property type="match status" value="1"/>
</dbReference>
<evidence type="ECO:0000313" key="4">
    <source>
        <dbReference type="Proteomes" id="UP000221020"/>
    </source>
</evidence>
<feature type="chain" id="PRO_5041706911" description="GP-PDE domain-containing protein" evidence="1">
    <location>
        <begin position="23"/>
        <end position="314"/>
    </location>
</feature>
<dbReference type="Proteomes" id="UP000221020">
    <property type="component" value="Unassembled WGS sequence"/>
</dbReference>
<keyword evidence="1" id="KW-0732">Signal</keyword>
<protein>
    <recommendedName>
        <fullName evidence="2">GP-PDE domain-containing protein</fullName>
    </recommendedName>
</protein>
<dbReference type="PANTHER" id="PTHR43805">
    <property type="entry name" value="GLYCEROPHOSPHORYL DIESTER PHOSPHODIESTERASE"/>
    <property type="match status" value="1"/>
</dbReference>
<evidence type="ECO:0000256" key="1">
    <source>
        <dbReference type="SAM" id="SignalP"/>
    </source>
</evidence>
<evidence type="ECO:0000259" key="2">
    <source>
        <dbReference type="Pfam" id="PF03009"/>
    </source>
</evidence>
<proteinExistence type="predicted"/>
<reference evidence="3 4" key="1">
    <citation type="submission" date="2017-09" db="EMBL/GenBank/DDBJ databases">
        <title>Large-scale bioinformatics analysis of Bacillus genomes uncovers conserved roles of natural products in bacterial physiology.</title>
        <authorList>
            <consortium name="Agbiome Team Llc"/>
            <person name="Bleich R.M."/>
            <person name="Grubbs K.J."/>
            <person name="Santa Maria K.C."/>
            <person name="Allen S.E."/>
            <person name="Farag S."/>
            <person name="Shank E.A."/>
            <person name="Bowers A."/>
        </authorList>
    </citation>
    <scope>NUCLEOTIDE SEQUENCE [LARGE SCALE GENOMIC DNA]</scope>
    <source>
        <strain evidence="3 4">AFS092012</strain>
    </source>
</reference>
<name>A0AA91V7Q1_9BACI</name>
<evidence type="ECO:0000313" key="3">
    <source>
        <dbReference type="EMBL" id="PED80102.1"/>
    </source>
</evidence>
<accession>A0AA91V7Q1</accession>
<dbReference type="AlphaFoldDB" id="A0AA91V7Q1"/>
<organism evidence="3 4">
    <name type="scientific">Bacillus pseudomycoides</name>
    <dbReference type="NCBI Taxonomy" id="64104"/>
    <lineage>
        <taxon>Bacteria</taxon>
        <taxon>Bacillati</taxon>
        <taxon>Bacillota</taxon>
        <taxon>Bacilli</taxon>
        <taxon>Bacillales</taxon>
        <taxon>Bacillaceae</taxon>
        <taxon>Bacillus</taxon>
        <taxon>Bacillus cereus group</taxon>
    </lineage>
</organism>
<dbReference type="GO" id="GO:0006629">
    <property type="term" value="P:lipid metabolic process"/>
    <property type="evidence" value="ECO:0007669"/>
    <property type="project" value="InterPro"/>
</dbReference>
<dbReference type="GO" id="GO:0008081">
    <property type="term" value="F:phosphoric diester hydrolase activity"/>
    <property type="evidence" value="ECO:0007669"/>
    <property type="project" value="InterPro"/>
</dbReference>
<dbReference type="CDD" id="cd08583">
    <property type="entry name" value="PI-PLCc_GDPD_SF_unchar1"/>
    <property type="match status" value="1"/>
</dbReference>
<dbReference type="EMBL" id="NVOR01000134">
    <property type="protein sequence ID" value="PED80102.1"/>
    <property type="molecule type" value="Genomic_DNA"/>
</dbReference>
<dbReference type="Pfam" id="PF03009">
    <property type="entry name" value="GDPD"/>
    <property type="match status" value="1"/>
</dbReference>
<dbReference type="Gene3D" id="3.20.20.190">
    <property type="entry name" value="Phosphatidylinositol (PI) phosphodiesterase"/>
    <property type="match status" value="1"/>
</dbReference>
<sequence>MRKLWGKILSLLTIVSLCACSAQETEGKQEEVKGKQNIKQKQEYTINTLDSEELLIAHAMGSVKAKGINQRFTNSKEALLDNYNEGIRAFETDLNLTSDDRLVARHDWKDYLYQTLGQKKPEGVGTNKPLSYKSFKSLMIHDTIHPLDFEEIIQIMKEKKDIYLVTDTKDNNLDIIKKQFKYIVNKTKEVDESILNRIIVQVYTRDMYDMVEQIHHFDKVIYTLYQSADTNEQIRDFVKDHDNVFAITFSPDLWEKRKNAIPMIKDMGKKVYMNTFNTEEELASYRSIGVDGFYTDELRQKQNGLVITTGNINR</sequence>
<comment type="caution">
    <text evidence="3">The sequence shown here is derived from an EMBL/GenBank/DDBJ whole genome shotgun (WGS) entry which is preliminary data.</text>
</comment>
<dbReference type="InterPro" id="IPR030395">
    <property type="entry name" value="GP_PDE_dom"/>
</dbReference>
<dbReference type="SUPFAM" id="SSF51695">
    <property type="entry name" value="PLC-like phosphodiesterases"/>
    <property type="match status" value="1"/>
</dbReference>
<dbReference type="RefSeq" id="WP_097894960.1">
    <property type="nucleotide sequence ID" value="NZ_NVOR01000134.1"/>
</dbReference>
<feature type="signal peptide" evidence="1">
    <location>
        <begin position="1"/>
        <end position="22"/>
    </location>
</feature>